<dbReference type="Pfam" id="PF15387">
    <property type="entry name" value="DUF4611"/>
    <property type="match status" value="1"/>
</dbReference>
<keyword evidence="2" id="KW-1185">Reference proteome</keyword>
<protein>
    <submittedName>
        <fullName evidence="3">EKC/KEOPS complex subunit GON7 isoform X2</fullName>
    </submittedName>
</protein>
<reference evidence="3" key="1">
    <citation type="submission" date="2025-08" db="UniProtKB">
        <authorList>
            <consortium name="RefSeq"/>
        </authorList>
    </citation>
    <scope>IDENTIFICATION</scope>
    <source>
        <tissue evidence="3">Blood</tissue>
    </source>
</reference>
<organism evidence="2 3">
    <name type="scientific">Eublepharis macularius</name>
    <name type="common">Leopard gecko</name>
    <name type="synonym">Cyrtodactylus macularius</name>
    <dbReference type="NCBI Taxonomy" id="481883"/>
    <lineage>
        <taxon>Eukaryota</taxon>
        <taxon>Metazoa</taxon>
        <taxon>Chordata</taxon>
        <taxon>Craniata</taxon>
        <taxon>Vertebrata</taxon>
        <taxon>Euteleostomi</taxon>
        <taxon>Lepidosauria</taxon>
        <taxon>Squamata</taxon>
        <taxon>Bifurcata</taxon>
        <taxon>Gekkota</taxon>
        <taxon>Eublepharidae</taxon>
        <taxon>Eublepharinae</taxon>
        <taxon>Eublepharis</taxon>
    </lineage>
</organism>
<dbReference type="RefSeq" id="XP_054828060.1">
    <property type="nucleotide sequence ID" value="XM_054972085.1"/>
</dbReference>
<sequence>MELRAELTSRDGVKSPLRVSCQPQGNLRGLLNGLVRLREQVSALLDPLVQQESSGAAAAIGDQSRAGDEEDIDEEDEDEEENHINAKARPDGPPLKRTKTHS</sequence>
<dbReference type="AlphaFoldDB" id="A0AA97IYY6"/>
<evidence type="ECO:0000313" key="2">
    <source>
        <dbReference type="Proteomes" id="UP001190640"/>
    </source>
</evidence>
<evidence type="ECO:0000313" key="3">
    <source>
        <dbReference type="RefSeq" id="XP_054828060.1"/>
    </source>
</evidence>
<dbReference type="PANTHER" id="PTHR37363">
    <property type="entry name" value="EKC/KEOPS COMPLEX SUBUNIT GON7"/>
    <property type="match status" value="1"/>
</dbReference>
<accession>A0AA97IYY6</accession>
<dbReference type="PANTHER" id="PTHR37363:SF1">
    <property type="entry name" value="EKC_KEOPS COMPLEX SUBUNIT GON7"/>
    <property type="match status" value="1"/>
</dbReference>
<feature type="compositionally biased region" description="Basic and acidic residues" evidence="1">
    <location>
        <begin position="1"/>
        <end position="13"/>
    </location>
</feature>
<proteinExistence type="predicted"/>
<evidence type="ECO:0000256" key="1">
    <source>
        <dbReference type="SAM" id="MobiDB-lite"/>
    </source>
</evidence>
<dbReference type="GeneID" id="129324710"/>
<dbReference type="InterPro" id="IPR027893">
    <property type="entry name" value="GON7_meta"/>
</dbReference>
<feature type="compositionally biased region" description="Acidic residues" evidence="1">
    <location>
        <begin position="68"/>
        <end position="81"/>
    </location>
</feature>
<feature type="region of interest" description="Disordered" evidence="1">
    <location>
        <begin position="51"/>
        <end position="102"/>
    </location>
</feature>
<feature type="region of interest" description="Disordered" evidence="1">
    <location>
        <begin position="1"/>
        <end position="25"/>
    </location>
</feature>
<gene>
    <name evidence="3" type="primary">GON7</name>
</gene>
<dbReference type="CTD" id="84520"/>
<name>A0AA97IYY6_EUBMA</name>
<dbReference type="Proteomes" id="UP001190640">
    <property type="component" value="Chromosome 2"/>
</dbReference>
<dbReference type="GO" id="GO:0000408">
    <property type="term" value="C:EKC/KEOPS complex"/>
    <property type="evidence" value="ECO:0007669"/>
    <property type="project" value="InterPro"/>
</dbReference>